<sequence>MWNLVFLQLLLEEHGGEVRNLGACVPDQVIIDECRKARPDVLVLSTVNGHGHIDGLRLIKKIRSEPDLKDLRVVIGGKLGVRGAENVQFIEGLAEGGFDGVFESEGGLRNFQEFLGLSGRPAPRALPRPRPPVRVPGTEAPAAREAGEDREAMGVRVAREAREAYEAHKAREAHEDRMAEALA</sequence>
<comment type="caution">
    <text evidence="2">The sequence shown here is derived from an EMBL/GenBank/DDBJ whole genome shotgun (WGS) entry which is preliminary data.</text>
</comment>
<gene>
    <name evidence="2" type="ORF">K701_04365</name>
</gene>
<feature type="compositionally biased region" description="Basic and acidic residues" evidence="1">
    <location>
        <begin position="145"/>
        <end position="154"/>
    </location>
</feature>
<organism evidence="2 3">
    <name type="scientific">Streptomyces fradiae ATCC 10745 = DSM 40063</name>
    <dbReference type="NCBI Taxonomy" id="1319510"/>
    <lineage>
        <taxon>Bacteria</taxon>
        <taxon>Bacillati</taxon>
        <taxon>Actinomycetota</taxon>
        <taxon>Actinomycetes</taxon>
        <taxon>Kitasatosporales</taxon>
        <taxon>Streptomycetaceae</taxon>
        <taxon>Streptomyces</taxon>
    </lineage>
</organism>
<feature type="region of interest" description="Disordered" evidence="1">
    <location>
        <begin position="120"/>
        <end position="154"/>
    </location>
</feature>
<reference evidence="2 3" key="1">
    <citation type="submission" date="2013-05" db="EMBL/GenBank/DDBJ databases">
        <title>Genome Sequence of Streptomyces fradiae.</title>
        <authorList>
            <person name="Kirby R."/>
        </authorList>
    </citation>
    <scope>NUCLEOTIDE SEQUENCE [LARGE SCALE GENOMIC DNA]</scope>
    <source>
        <strain evidence="2 3">ATCC 10745</strain>
    </source>
</reference>
<name>A0ABQ6XZB7_STRFR</name>
<proteinExistence type="predicted"/>
<protein>
    <submittedName>
        <fullName evidence="2">Uncharacterized protein</fullName>
    </submittedName>
</protein>
<dbReference type="EMBL" id="ASYR01000005">
    <property type="protein sequence ID" value="KAF0651012.1"/>
    <property type="molecule type" value="Genomic_DNA"/>
</dbReference>
<dbReference type="Proteomes" id="UP000731519">
    <property type="component" value="Unassembled WGS sequence"/>
</dbReference>
<evidence type="ECO:0000313" key="2">
    <source>
        <dbReference type="EMBL" id="KAF0651012.1"/>
    </source>
</evidence>
<dbReference type="SUPFAM" id="SSF52242">
    <property type="entry name" value="Cobalamin (vitamin B12)-binding domain"/>
    <property type="match status" value="1"/>
</dbReference>
<evidence type="ECO:0000256" key="1">
    <source>
        <dbReference type="SAM" id="MobiDB-lite"/>
    </source>
</evidence>
<keyword evidence="3" id="KW-1185">Reference proteome</keyword>
<dbReference type="Gene3D" id="3.40.50.280">
    <property type="entry name" value="Cobalamin-binding domain"/>
    <property type="match status" value="1"/>
</dbReference>
<accession>A0ABQ6XZB7</accession>
<dbReference type="InterPro" id="IPR036724">
    <property type="entry name" value="Cobalamin-bd_sf"/>
</dbReference>
<evidence type="ECO:0000313" key="3">
    <source>
        <dbReference type="Proteomes" id="UP000731519"/>
    </source>
</evidence>
<feature type="compositionally biased region" description="Pro residues" evidence="1">
    <location>
        <begin position="124"/>
        <end position="134"/>
    </location>
</feature>